<gene>
    <name evidence="4" type="primary">gstB_3</name>
    <name evidence="3" type="synonym">gstB_2</name>
    <name evidence="3" type="ORF">IFDJLNFL_3643</name>
    <name evidence="4" type="ORF">MTDSW087_02051</name>
</gene>
<dbReference type="InterPro" id="IPR036249">
    <property type="entry name" value="Thioredoxin-like_sf"/>
</dbReference>
<organism evidence="4 5">
    <name type="scientific">Methylobacterium dankookense</name>
    <dbReference type="NCBI Taxonomy" id="560405"/>
    <lineage>
        <taxon>Bacteria</taxon>
        <taxon>Pseudomonadati</taxon>
        <taxon>Pseudomonadota</taxon>
        <taxon>Alphaproteobacteria</taxon>
        <taxon>Hyphomicrobiales</taxon>
        <taxon>Methylobacteriaceae</taxon>
        <taxon>Methylobacterium</taxon>
    </lineage>
</organism>
<feature type="domain" description="GST N-terminal" evidence="1">
    <location>
        <begin position="6"/>
        <end position="86"/>
    </location>
</feature>
<dbReference type="Gene3D" id="1.20.1050.10">
    <property type="match status" value="1"/>
</dbReference>
<dbReference type="Pfam" id="PF00043">
    <property type="entry name" value="GST_C"/>
    <property type="match status" value="1"/>
</dbReference>
<evidence type="ECO:0000313" key="6">
    <source>
        <dbReference type="Proteomes" id="UP001055303"/>
    </source>
</evidence>
<reference evidence="4 5" key="1">
    <citation type="submission" date="2019-06" db="EMBL/GenBank/DDBJ databases">
        <authorList>
            <person name="Rodrigo-Torres L."/>
            <person name="Arahal R. D."/>
            <person name="Lucena T."/>
        </authorList>
    </citation>
    <scope>NUCLEOTIDE SEQUENCE [LARGE SCALE GENOMIC DNA]</scope>
    <source>
        <strain evidence="4 5">SW08-7</strain>
    </source>
</reference>
<evidence type="ECO:0000259" key="2">
    <source>
        <dbReference type="PROSITE" id="PS50405"/>
    </source>
</evidence>
<dbReference type="OrthoDB" id="5740960at2"/>
<name>A0A564FY93_9HYPH</name>
<evidence type="ECO:0000313" key="4">
    <source>
        <dbReference type="EMBL" id="VUF12361.1"/>
    </source>
</evidence>
<dbReference type="AlphaFoldDB" id="A0A564FY93"/>
<sequence>MSDAGGDELVFYTSPMSRGRIVRWMLEEVGAPYRAEIVGFGPAMKGAAYRAINPLGKVPALRHGDTAVTETAAICAYLADAFPQAGLAPPPGSRARGPYYRWLFFAAGPVEAAVTNRTLNVAVPDDPRLRGMVGYGSLPEVLDALEGAVTGIEYLAGDRFSAADVYVGSHLAWGMAFGTLEKRPAFEAYTARLLARPAAVRARAIDDRLLAEQGQGV</sequence>
<dbReference type="SUPFAM" id="SSF47616">
    <property type="entry name" value="GST C-terminal domain-like"/>
    <property type="match status" value="1"/>
</dbReference>
<proteinExistence type="predicted"/>
<feature type="domain" description="GST C-terminal" evidence="2">
    <location>
        <begin position="92"/>
        <end position="217"/>
    </location>
</feature>
<dbReference type="Pfam" id="PF13409">
    <property type="entry name" value="GST_N_2"/>
    <property type="match status" value="1"/>
</dbReference>
<dbReference type="EMBL" id="BPQI01000118">
    <property type="protein sequence ID" value="GJD57731.1"/>
    <property type="molecule type" value="Genomic_DNA"/>
</dbReference>
<dbReference type="PANTHER" id="PTHR44051:SF21">
    <property type="entry name" value="GLUTATHIONE S-TRANSFERASE FAMILY PROTEIN"/>
    <property type="match status" value="1"/>
</dbReference>
<evidence type="ECO:0000259" key="1">
    <source>
        <dbReference type="PROSITE" id="PS50404"/>
    </source>
</evidence>
<dbReference type="CDD" id="cd03207">
    <property type="entry name" value="GST_C_8"/>
    <property type="match status" value="1"/>
</dbReference>
<keyword evidence="4" id="KW-0808">Transferase</keyword>
<dbReference type="RefSeq" id="WP_144763404.1">
    <property type="nucleotide sequence ID" value="NZ_BPQI01000118.1"/>
</dbReference>
<dbReference type="InterPro" id="IPR004045">
    <property type="entry name" value="Glutathione_S-Trfase_N"/>
</dbReference>
<dbReference type="SUPFAM" id="SSF52833">
    <property type="entry name" value="Thioredoxin-like"/>
    <property type="match status" value="1"/>
</dbReference>
<dbReference type="InterPro" id="IPR010987">
    <property type="entry name" value="Glutathione-S-Trfase_C-like"/>
</dbReference>
<dbReference type="InterPro" id="IPR036282">
    <property type="entry name" value="Glutathione-S-Trfase_C_sf"/>
</dbReference>
<reference evidence="3" key="2">
    <citation type="journal article" date="2021" name="Front. Microbiol.">
        <title>Comprehensive Comparative Genomics and Phenotyping of Methylobacterium Species.</title>
        <authorList>
            <person name="Alessa O."/>
            <person name="Ogura Y."/>
            <person name="Fujitani Y."/>
            <person name="Takami H."/>
            <person name="Hayashi T."/>
            <person name="Sahin N."/>
            <person name="Tani A."/>
        </authorList>
    </citation>
    <scope>NUCLEOTIDE SEQUENCE</scope>
    <source>
        <strain evidence="3">DSM 22415</strain>
    </source>
</reference>
<evidence type="ECO:0000313" key="5">
    <source>
        <dbReference type="Proteomes" id="UP000401717"/>
    </source>
</evidence>
<dbReference type="SFLD" id="SFLDG00358">
    <property type="entry name" value="Main_(cytGST)"/>
    <property type="match status" value="1"/>
</dbReference>
<reference evidence="3" key="3">
    <citation type="submission" date="2021-08" db="EMBL/GenBank/DDBJ databases">
        <authorList>
            <person name="Tani A."/>
            <person name="Ola A."/>
            <person name="Ogura Y."/>
            <person name="Katsura K."/>
            <person name="Hayashi T."/>
        </authorList>
    </citation>
    <scope>NUCLEOTIDE SEQUENCE</scope>
    <source>
        <strain evidence="3">DSM 22415</strain>
    </source>
</reference>
<dbReference type="EMBL" id="CABFVH010000009">
    <property type="protein sequence ID" value="VUF12361.1"/>
    <property type="molecule type" value="Genomic_DNA"/>
</dbReference>
<dbReference type="PANTHER" id="PTHR44051">
    <property type="entry name" value="GLUTATHIONE S-TRANSFERASE-RELATED"/>
    <property type="match status" value="1"/>
</dbReference>
<dbReference type="InterPro" id="IPR040079">
    <property type="entry name" value="Glutathione_S-Trfase"/>
</dbReference>
<dbReference type="GO" id="GO:0004364">
    <property type="term" value="F:glutathione transferase activity"/>
    <property type="evidence" value="ECO:0007669"/>
    <property type="project" value="UniProtKB-EC"/>
</dbReference>
<dbReference type="Gene3D" id="3.40.30.10">
    <property type="entry name" value="Glutaredoxin"/>
    <property type="match status" value="1"/>
</dbReference>
<protein>
    <submittedName>
        <fullName evidence="4">Glutathione S-transferase GST-6.0</fullName>
        <ecNumber evidence="4">2.5.1.18</ecNumber>
    </submittedName>
</protein>
<dbReference type="Proteomes" id="UP000401717">
    <property type="component" value="Unassembled WGS sequence"/>
</dbReference>
<dbReference type="SFLD" id="SFLDS00019">
    <property type="entry name" value="Glutathione_Transferase_(cytos"/>
    <property type="match status" value="1"/>
</dbReference>
<keyword evidence="6" id="KW-1185">Reference proteome</keyword>
<dbReference type="PROSITE" id="PS50405">
    <property type="entry name" value="GST_CTER"/>
    <property type="match status" value="1"/>
</dbReference>
<dbReference type="Proteomes" id="UP001055303">
    <property type="component" value="Unassembled WGS sequence"/>
</dbReference>
<dbReference type="InterPro" id="IPR004046">
    <property type="entry name" value="GST_C"/>
</dbReference>
<accession>A0A564FY93</accession>
<dbReference type="CDD" id="cd03046">
    <property type="entry name" value="GST_N_GTT1_like"/>
    <property type="match status" value="1"/>
</dbReference>
<dbReference type="PROSITE" id="PS50404">
    <property type="entry name" value="GST_NTER"/>
    <property type="match status" value="1"/>
</dbReference>
<dbReference type="EC" id="2.5.1.18" evidence="4"/>
<evidence type="ECO:0000313" key="3">
    <source>
        <dbReference type="EMBL" id="GJD57731.1"/>
    </source>
</evidence>
<dbReference type="SFLD" id="SFLDG01150">
    <property type="entry name" value="Main.1:_Beta-like"/>
    <property type="match status" value="1"/>
</dbReference>